<accession>A0A108T8A3</accession>
<dbReference type="PANTHER" id="PTHR37423">
    <property type="entry name" value="SOLUBLE LYTIC MUREIN TRANSGLYCOSYLASE-RELATED"/>
    <property type="match status" value="1"/>
</dbReference>
<dbReference type="GO" id="GO:0000270">
    <property type="term" value="P:peptidoglycan metabolic process"/>
    <property type="evidence" value="ECO:0007669"/>
    <property type="project" value="InterPro"/>
</dbReference>
<dbReference type="EMBL" id="LRGC01000006">
    <property type="protein sequence ID" value="KWR55187.1"/>
    <property type="molecule type" value="Genomic_DNA"/>
</dbReference>
<reference evidence="3 4" key="1">
    <citation type="journal article" date="2016" name="BMC Genomics">
        <title>Type VI secretion systems of human gut Bacteroidales segregate into three genetic architectures, two of which are contained on mobile genetic elements.</title>
        <authorList>
            <person name="Coyne M.J."/>
            <person name="Roelofs K.G."/>
            <person name="Comstock L.E."/>
        </authorList>
    </citation>
    <scope>NUCLEOTIDE SEQUENCE [LARGE SCALE GENOMIC DNA]</scope>
    <source>
        <strain evidence="3 4">CL09T03C01</strain>
    </source>
</reference>
<dbReference type="Pfam" id="PF01464">
    <property type="entry name" value="SLT"/>
    <property type="match status" value="1"/>
</dbReference>
<comment type="caution">
    <text evidence="3">The sequence shown here is derived from an EMBL/GenBank/DDBJ whole genome shotgun (WGS) entry which is preliminary data.</text>
</comment>
<keyword evidence="3" id="KW-0456">Lyase</keyword>
<evidence type="ECO:0000259" key="2">
    <source>
        <dbReference type="Pfam" id="PF01464"/>
    </source>
</evidence>
<dbReference type="PATRIC" id="fig|46506.5.peg.1744"/>
<dbReference type="Gene3D" id="1.10.530.10">
    <property type="match status" value="1"/>
</dbReference>
<dbReference type="PROSITE" id="PS00922">
    <property type="entry name" value="TRANSGLYCOSYLASE"/>
    <property type="match status" value="1"/>
</dbReference>
<evidence type="ECO:0000313" key="3">
    <source>
        <dbReference type="EMBL" id="KWR55187.1"/>
    </source>
</evidence>
<name>A0A108T8A3_BACSE</name>
<dbReference type="InterPro" id="IPR000189">
    <property type="entry name" value="Transglyc_AS"/>
</dbReference>
<organism evidence="3 4">
    <name type="scientific">Bacteroides stercoris</name>
    <dbReference type="NCBI Taxonomy" id="46506"/>
    <lineage>
        <taxon>Bacteria</taxon>
        <taxon>Pseudomonadati</taxon>
        <taxon>Bacteroidota</taxon>
        <taxon>Bacteroidia</taxon>
        <taxon>Bacteroidales</taxon>
        <taxon>Bacteroidaceae</taxon>
        <taxon>Bacteroides</taxon>
    </lineage>
</organism>
<sequence length="326" mass="36789">MKRKSGYMILTVTAALCIGTSLPFLLGSSVLNPERQSVKSEIPYCVTSPTVPAKIAFAGQEVGLLRYDHRERMDRELMSFTYMHSTTMLTIKRANRYFPIIEPILKANGIPDDFKYLAVIESALNPLAKSPAGAAGMWQFMPGTGREFGLEVNNNIDERYHVEKETKAACKYLNEAYAKYNNWLCVAAAYNAGQGRISTQLQKQMVSQAADLWLVEETSRYMFRLLAAKAVISNPQQYGFLMKREHLYPAIPYTEVKVTTGIANLAQFAKDKGITYAQLKDANPWLRDTSLMNKSGRTYILKIPTQAGMHYNPHKTVPHNKNWVIN</sequence>
<dbReference type="GO" id="GO:0016020">
    <property type="term" value="C:membrane"/>
    <property type="evidence" value="ECO:0007669"/>
    <property type="project" value="InterPro"/>
</dbReference>
<comment type="similarity">
    <text evidence="1">Belongs to the transglycosylase Slt family.</text>
</comment>
<dbReference type="InterPro" id="IPR023346">
    <property type="entry name" value="Lysozyme-like_dom_sf"/>
</dbReference>
<proteinExistence type="inferred from homology"/>
<dbReference type="SUPFAM" id="SSF53955">
    <property type="entry name" value="Lysozyme-like"/>
    <property type="match status" value="1"/>
</dbReference>
<feature type="domain" description="Transglycosylase SLT" evidence="2">
    <location>
        <begin position="102"/>
        <end position="205"/>
    </location>
</feature>
<keyword evidence="4" id="KW-1185">Reference proteome</keyword>
<dbReference type="STRING" id="46506.AA415_01636"/>
<protein>
    <submittedName>
        <fullName evidence="3">Membrane-bound lytic murein transglycosylase D</fullName>
        <ecNumber evidence="3">4.2.2.-</ecNumber>
    </submittedName>
</protein>
<dbReference type="InterPro" id="IPR008258">
    <property type="entry name" value="Transglycosylase_SLT_dom_1"/>
</dbReference>
<dbReference type="Proteomes" id="UP000056419">
    <property type="component" value="Unassembled WGS sequence"/>
</dbReference>
<dbReference type="CDD" id="cd16894">
    <property type="entry name" value="MltD-like"/>
    <property type="match status" value="1"/>
</dbReference>
<gene>
    <name evidence="3" type="primary">mltD_2</name>
    <name evidence="3" type="ORF">AA415_01636</name>
</gene>
<evidence type="ECO:0000313" key="4">
    <source>
        <dbReference type="Proteomes" id="UP000056419"/>
    </source>
</evidence>
<dbReference type="AlphaFoldDB" id="A0A108T8A3"/>
<dbReference type="RefSeq" id="WP_060385781.1">
    <property type="nucleotide sequence ID" value="NZ_LRGC01000006.1"/>
</dbReference>
<evidence type="ECO:0000256" key="1">
    <source>
        <dbReference type="ARBA" id="ARBA00007734"/>
    </source>
</evidence>
<dbReference type="EC" id="4.2.2.-" evidence="3"/>
<dbReference type="PANTHER" id="PTHR37423:SF2">
    <property type="entry name" value="MEMBRANE-BOUND LYTIC MUREIN TRANSGLYCOSYLASE C"/>
    <property type="match status" value="1"/>
</dbReference>
<dbReference type="GO" id="GO:0008933">
    <property type="term" value="F:peptidoglycan lytic transglycosylase activity"/>
    <property type="evidence" value="ECO:0007669"/>
    <property type="project" value="InterPro"/>
</dbReference>